<dbReference type="KEGG" id="mamm:ABNF92_08750"/>
<dbReference type="EMBL" id="CP157802">
    <property type="protein sequence ID" value="XBQ21205.1"/>
    <property type="molecule type" value="Genomic_DNA"/>
</dbReference>
<dbReference type="AlphaFoldDB" id="A0AAU7MS70"/>
<name>A0AAU7MS70_9GAMM</name>
<dbReference type="RefSeq" id="WP_349343919.1">
    <property type="nucleotide sequence ID" value="NZ_CP157802.1"/>
</dbReference>
<dbReference type="PROSITE" id="PS51257">
    <property type="entry name" value="PROKAR_LIPOPROTEIN"/>
    <property type="match status" value="1"/>
</dbReference>
<reference evidence="1" key="1">
    <citation type="submission" date="2024-05" db="EMBL/GenBank/DDBJ databases">
        <title>Draft Genome Sequences of Flagellimonas sp. MMG031 and Marinobacter sp. MMG032 Isolated from the dinoflagellate Symbiodinium pilosum.</title>
        <authorList>
            <person name="Shikuma N.J."/>
            <person name="Farrell M.V."/>
        </authorList>
    </citation>
    <scope>NUCLEOTIDE SEQUENCE</scope>
    <source>
        <strain evidence="1">MMG032</strain>
    </source>
</reference>
<gene>
    <name evidence="1" type="ORF">ABNF92_08750</name>
</gene>
<protein>
    <submittedName>
        <fullName evidence="1">Uncharacterized protein</fullName>
    </submittedName>
</protein>
<sequence>MKKITTTFAFSLVILGCASNGVGSGYNRSFQEADPVTGQVKNIYSIGLDNSTGSIFTAGSVGGRINIICSSGELTSVKIDPTSGLANGWLQIRFDYDPPYEIQGSNAYPYDVQVMNPEDAKRFTLDVVDSKSAVVKVGFSRGYKVMKMHLENLPSHDIRYSCGLS</sequence>
<organism evidence="1">
    <name type="scientific">Marinobacter sp. MMG032</name>
    <dbReference type="NCBI Taxonomy" id="3158548"/>
    <lineage>
        <taxon>Bacteria</taxon>
        <taxon>Pseudomonadati</taxon>
        <taxon>Pseudomonadota</taxon>
        <taxon>Gammaproteobacteria</taxon>
        <taxon>Pseudomonadales</taxon>
        <taxon>Marinobacteraceae</taxon>
        <taxon>Marinobacter</taxon>
    </lineage>
</organism>
<evidence type="ECO:0000313" key="1">
    <source>
        <dbReference type="EMBL" id="XBQ21205.1"/>
    </source>
</evidence>
<accession>A0AAU7MS70</accession>
<proteinExistence type="predicted"/>